<organism evidence="2 3">
    <name type="scientific">Acipenser oxyrinchus oxyrinchus</name>
    <dbReference type="NCBI Taxonomy" id="40147"/>
    <lineage>
        <taxon>Eukaryota</taxon>
        <taxon>Metazoa</taxon>
        <taxon>Chordata</taxon>
        <taxon>Craniata</taxon>
        <taxon>Vertebrata</taxon>
        <taxon>Euteleostomi</taxon>
        <taxon>Actinopterygii</taxon>
        <taxon>Chondrostei</taxon>
        <taxon>Acipenseriformes</taxon>
        <taxon>Acipenseridae</taxon>
        <taxon>Acipenser</taxon>
    </lineage>
</organism>
<dbReference type="AlphaFoldDB" id="A0AAD8CFC6"/>
<protein>
    <submittedName>
        <fullName evidence="2">Ubiquitin-associated protein 1-like</fullName>
    </submittedName>
</protein>
<feature type="region of interest" description="Disordered" evidence="1">
    <location>
        <begin position="46"/>
        <end position="68"/>
    </location>
</feature>
<dbReference type="Proteomes" id="UP001230051">
    <property type="component" value="Unassembled WGS sequence"/>
</dbReference>
<proteinExistence type="predicted"/>
<reference evidence="2" key="1">
    <citation type="submission" date="2022-02" db="EMBL/GenBank/DDBJ databases">
        <title>Atlantic sturgeon de novo genome assembly.</title>
        <authorList>
            <person name="Stock M."/>
            <person name="Klopp C."/>
            <person name="Guiguen Y."/>
            <person name="Cabau C."/>
            <person name="Parinello H."/>
            <person name="Santidrian Yebra-Pimentel E."/>
            <person name="Kuhl H."/>
            <person name="Dirks R.P."/>
            <person name="Guessner J."/>
            <person name="Wuertz S."/>
            <person name="Du K."/>
            <person name="Schartl M."/>
        </authorList>
    </citation>
    <scope>NUCLEOTIDE SEQUENCE</scope>
    <source>
        <strain evidence="2">STURGEONOMICS-FGT-2020</strain>
        <tissue evidence="2">Whole blood</tissue>
    </source>
</reference>
<sequence length="68" mass="7924">MKHKYEFTQERWVLQWAERSTPEAVPSCPSYWMVFSNAEEEMCWSPAEAPRQRSRSLSAADFNLGPQG</sequence>
<accession>A0AAD8CFC6</accession>
<keyword evidence="3" id="KW-1185">Reference proteome</keyword>
<dbReference type="EMBL" id="JAGXEW010000070">
    <property type="protein sequence ID" value="KAK1150065.1"/>
    <property type="molecule type" value="Genomic_DNA"/>
</dbReference>
<name>A0AAD8CFC6_ACIOX</name>
<evidence type="ECO:0000313" key="2">
    <source>
        <dbReference type="EMBL" id="KAK1150065.1"/>
    </source>
</evidence>
<comment type="caution">
    <text evidence="2">The sequence shown here is derived from an EMBL/GenBank/DDBJ whole genome shotgun (WGS) entry which is preliminary data.</text>
</comment>
<evidence type="ECO:0000256" key="1">
    <source>
        <dbReference type="SAM" id="MobiDB-lite"/>
    </source>
</evidence>
<gene>
    <name evidence="2" type="ORF">AOXY_G34583</name>
</gene>
<evidence type="ECO:0000313" key="3">
    <source>
        <dbReference type="Proteomes" id="UP001230051"/>
    </source>
</evidence>